<reference evidence="2 3" key="1">
    <citation type="submission" date="2020-06" db="EMBL/GenBank/DDBJ databases">
        <title>Transcriptomic and genomic resources for Thalictrum thalictroides and T. hernandezii: Facilitating candidate gene discovery in an emerging model plant lineage.</title>
        <authorList>
            <person name="Arias T."/>
            <person name="Riano-Pachon D.M."/>
            <person name="Di Stilio V.S."/>
        </authorList>
    </citation>
    <scope>NUCLEOTIDE SEQUENCE [LARGE SCALE GENOMIC DNA]</scope>
    <source>
        <strain evidence="3">cv. WT478/WT964</strain>
        <tissue evidence="2">Leaves</tissue>
    </source>
</reference>
<comment type="caution">
    <text evidence="2">The sequence shown here is derived from an EMBL/GenBank/DDBJ whole genome shotgun (WGS) entry which is preliminary data.</text>
</comment>
<proteinExistence type="predicted"/>
<evidence type="ECO:0000313" key="2">
    <source>
        <dbReference type="EMBL" id="KAF5206273.1"/>
    </source>
</evidence>
<name>A0A7J6X9Z1_THATH</name>
<dbReference type="AlphaFoldDB" id="A0A7J6X9Z1"/>
<gene>
    <name evidence="2" type="ORF">FRX31_004140</name>
</gene>
<protein>
    <submittedName>
        <fullName evidence="2">Uncharacterized protein</fullName>
    </submittedName>
</protein>
<dbReference type="EMBL" id="JABWDY010002946">
    <property type="protein sequence ID" value="KAF5206273.1"/>
    <property type="molecule type" value="Genomic_DNA"/>
</dbReference>
<accession>A0A7J6X9Z1</accession>
<sequence length="235" mass="27339">MNHLNHLLILKLFAIFFFPVDFDFWIYRINNNQSSRMLKLSQGQAKLEMPYLDYESSESSSYSQAFCHFFLPSRFRFLDLQNQQQSAVTSCAKDVKGLNVWDCSTSDIEVQVFNSLWPAQKFHMWVLSTVPTLAHCFTQYVHAMIRRLAILEVLSFPFSFSLPITKLVKFLFYCKHFSYLDGERIEIAVKPKKAADVFLWRNKIFSTGVLGVATAIWVSVSNSQYLPSLLRFLLL</sequence>
<keyword evidence="1" id="KW-0472">Membrane</keyword>
<organism evidence="2 3">
    <name type="scientific">Thalictrum thalictroides</name>
    <name type="common">Rue-anemone</name>
    <name type="synonym">Anemone thalictroides</name>
    <dbReference type="NCBI Taxonomy" id="46969"/>
    <lineage>
        <taxon>Eukaryota</taxon>
        <taxon>Viridiplantae</taxon>
        <taxon>Streptophyta</taxon>
        <taxon>Embryophyta</taxon>
        <taxon>Tracheophyta</taxon>
        <taxon>Spermatophyta</taxon>
        <taxon>Magnoliopsida</taxon>
        <taxon>Ranunculales</taxon>
        <taxon>Ranunculaceae</taxon>
        <taxon>Thalictroideae</taxon>
        <taxon>Thalictrum</taxon>
    </lineage>
</organism>
<keyword evidence="3" id="KW-1185">Reference proteome</keyword>
<keyword evidence="1" id="KW-0812">Transmembrane</keyword>
<evidence type="ECO:0000313" key="3">
    <source>
        <dbReference type="Proteomes" id="UP000554482"/>
    </source>
</evidence>
<keyword evidence="1" id="KW-1133">Transmembrane helix</keyword>
<dbReference type="Proteomes" id="UP000554482">
    <property type="component" value="Unassembled WGS sequence"/>
</dbReference>
<feature type="transmembrane region" description="Helical" evidence="1">
    <location>
        <begin position="6"/>
        <end position="27"/>
    </location>
</feature>
<evidence type="ECO:0000256" key="1">
    <source>
        <dbReference type="SAM" id="Phobius"/>
    </source>
</evidence>